<keyword evidence="4" id="KW-1185">Reference proteome</keyword>
<evidence type="ECO:0000259" key="2">
    <source>
        <dbReference type="Pfam" id="PF22357"/>
    </source>
</evidence>
<dbReference type="GO" id="GO:0003677">
    <property type="term" value="F:DNA binding"/>
    <property type="evidence" value="ECO:0007669"/>
    <property type="project" value="InterPro"/>
</dbReference>
<protein>
    <submittedName>
        <fullName evidence="3">ATP-cone domain protein</fullName>
    </submittedName>
</protein>
<dbReference type="AlphaFoldDB" id="A0A2U3QIR7"/>
<sequence>MVMAVTIIKSSGQQEEFLTKKLAESLMRSGAPPEVALDIARQVEAKIPPASHTKAIFRLAKRMLRKHNAVSGMKYSLKNALSALGPSGYPFEKYIARILRVYGYEVEVDKTIKGYCVNHEVDVYGRKGNEHCVIECKYRSGGGNPADIKIALYVHARFEDIRKAYEANSEKGPLLQGWLVTNTRCTTDAIKYAECTGLKIVSWRYPERGSLEKIIEEKRLYPVTLLPSARKKALDSLLRNDIIMAQEIADMDEPTFLKKSGLDSESASLIKKEADAICPCS</sequence>
<dbReference type="Gene3D" id="3.40.1350.10">
    <property type="match status" value="1"/>
</dbReference>
<reference evidence="4" key="1">
    <citation type="submission" date="2018-03" db="EMBL/GenBank/DDBJ databases">
        <authorList>
            <person name="Zecchin S."/>
        </authorList>
    </citation>
    <scope>NUCLEOTIDE SEQUENCE [LARGE SCALE GENOMIC DNA]</scope>
</reference>
<dbReference type="Pfam" id="PF22357">
    <property type="entry name" value="AF1548-like_C"/>
    <property type="match status" value="1"/>
</dbReference>
<dbReference type="SUPFAM" id="SSF52980">
    <property type="entry name" value="Restriction endonuclease-like"/>
    <property type="match status" value="1"/>
</dbReference>
<dbReference type="EMBL" id="OUUY01000096">
    <property type="protein sequence ID" value="SPQ01255.1"/>
    <property type="molecule type" value="Genomic_DNA"/>
</dbReference>
<dbReference type="InterPro" id="IPR054374">
    <property type="entry name" value="AF1548-like_C"/>
</dbReference>
<dbReference type="OrthoDB" id="320396at2"/>
<proteinExistence type="predicted"/>
<evidence type="ECO:0000313" key="4">
    <source>
        <dbReference type="Proteomes" id="UP000245125"/>
    </source>
</evidence>
<dbReference type="InterPro" id="IPR011856">
    <property type="entry name" value="tRNA_endonuc-like_dom_sf"/>
</dbReference>
<dbReference type="CDD" id="cd22308">
    <property type="entry name" value="Af1548-like"/>
    <property type="match status" value="1"/>
</dbReference>
<organism evidence="3 4">
    <name type="scientific">Candidatus Sulfobium mesophilum</name>
    <dbReference type="NCBI Taxonomy" id="2016548"/>
    <lineage>
        <taxon>Bacteria</taxon>
        <taxon>Pseudomonadati</taxon>
        <taxon>Nitrospirota</taxon>
        <taxon>Nitrospiria</taxon>
        <taxon>Nitrospirales</taxon>
        <taxon>Nitrospiraceae</taxon>
        <taxon>Candidatus Sulfobium</taxon>
    </lineage>
</organism>
<feature type="domain" description="AF1548-like C-terminal" evidence="2">
    <location>
        <begin position="221"/>
        <end position="277"/>
    </location>
</feature>
<gene>
    <name evidence="3" type="ORF">NBG4_490014</name>
</gene>
<dbReference type="Proteomes" id="UP000245125">
    <property type="component" value="Unassembled WGS sequence"/>
</dbReference>
<feature type="domain" description="Restriction endonuclease type IV Mrr" evidence="1">
    <location>
        <begin position="87"/>
        <end position="198"/>
    </location>
</feature>
<dbReference type="Pfam" id="PF04471">
    <property type="entry name" value="Mrr_cat"/>
    <property type="match status" value="1"/>
</dbReference>
<name>A0A2U3QIR7_9BACT</name>
<accession>A0A2U3QIR7</accession>
<dbReference type="GO" id="GO:0004519">
    <property type="term" value="F:endonuclease activity"/>
    <property type="evidence" value="ECO:0007669"/>
    <property type="project" value="InterPro"/>
</dbReference>
<dbReference type="InterPro" id="IPR011335">
    <property type="entry name" value="Restrct_endonuc-II-like"/>
</dbReference>
<evidence type="ECO:0000313" key="3">
    <source>
        <dbReference type="EMBL" id="SPQ01255.1"/>
    </source>
</evidence>
<dbReference type="GO" id="GO:0009307">
    <property type="term" value="P:DNA restriction-modification system"/>
    <property type="evidence" value="ECO:0007669"/>
    <property type="project" value="InterPro"/>
</dbReference>
<evidence type="ECO:0000259" key="1">
    <source>
        <dbReference type="Pfam" id="PF04471"/>
    </source>
</evidence>
<dbReference type="InterPro" id="IPR007560">
    <property type="entry name" value="Restrct_endonuc_IV_Mrr"/>
</dbReference>